<name>A0A183VCN7_TOXCA</name>
<dbReference type="EMBL" id="UYWY01025609">
    <property type="protein sequence ID" value="VDM49828.1"/>
    <property type="molecule type" value="Genomic_DNA"/>
</dbReference>
<evidence type="ECO:0000313" key="4">
    <source>
        <dbReference type="WBParaSite" id="TCNE_0001851101-mRNA-1"/>
    </source>
</evidence>
<feature type="compositionally biased region" description="Basic and acidic residues" evidence="1">
    <location>
        <begin position="1"/>
        <end position="11"/>
    </location>
</feature>
<accession>A0A183VCN7</accession>
<dbReference type="Proteomes" id="UP000050794">
    <property type="component" value="Unassembled WGS sequence"/>
</dbReference>
<protein>
    <submittedName>
        <fullName evidence="4">Ankyrin repeat protein</fullName>
    </submittedName>
</protein>
<proteinExistence type="predicted"/>
<reference evidence="2 3" key="2">
    <citation type="submission" date="2018-11" db="EMBL/GenBank/DDBJ databases">
        <authorList>
            <consortium name="Pathogen Informatics"/>
        </authorList>
    </citation>
    <scope>NUCLEOTIDE SEQUENCE [LARGE SCALE GENOMIC DNA]</scope>
</reference>
<evidence type="ECO:0000313" key="3">
    <source>
        <dbReference type="Proteomes" id="UP000050794"/>
    </source>
</evidence>
<sequence>MADPDVDHSEVFPEDSEESAASHSDADSANDSKPCSADQQQPQDSFPNLAAFVKERTAAELDKIFANRFTMASDLYAEVSSGFPDSIVVYPWASRPKRSYDYIRVQYISVADVMAVAVRMMKSRKENDGEARIIGEDPVITGVEVATGVVEGTVGGEVVVMIEIGEDVVADGRGVMVKMGIAEEGGEERRRGEIRTVIQAIGEISRAMVTKAIAVMFLMRMGANVNFAEQKNERYSRMGMVPTKKIIEMINVDYSWSSCQRQHIDMETVDEDNHSSVDARARKKFLRT</sequence>
<reference evidence="4" key="1">
    <citation type="submission" date="2016-06" db="UniProtKB">
        <authorList>
            <consortium name="WormBaseParasite"/>
        </authorList>
    </citation>
    <scope>IDENTIFICATION</scope>
</reference>
<keyword evidence="3" id="KW-1185">Reference proteome</keyword>
<evidence type="ECO:0000313" key="2">
    <source>
        <dbReference type="EMBL" id="VDM49828.1"/>
    </source>
</evidence>
<organism evidence="3 4">
    <name type="scientific">Toxocara canis</name>
    <name type="common">Canine roundworm</name>
    <dbReference type="NCBI Taxonomy" id="6265"/>
    <lineage>
        <taxon>Eukaryota</taxon>
        <taxon>Metazoa</taxon>
        <taxon>Ecdysozoa</taxon>
        <taxon>Nematoda</taxon>
        <taxon>Chromadorea</taxon>
        <taxon>Rhabditida</taxon>
        <taxon>Spirurina</taxon>
        <taxon>Ascaridomorpha</taxon>
        <taxon>Ascaridoidea</taxon>
        <taxon>Toxocaridae</taxon>
        <taxon>Toxocara</taxon>
    </lineage>
</organism>
<gene>
    <name evidence="2" type="ORF">TCNE_LOCUS18507</name>
</gene>
<dbReference type="AlphaFoldDB" id="A0A183VCN7"/>
<dbReference type="WBParaSite" id="TCNE_0001851101-mRNA-1">
    <property type="protein sequence ID" value="TCNE_0001851101-mRNA-1"/>
    <property type="gene ID" value="TCNE_0001851101"/>
</dbReference>
<feature type="compositionally biased region" description="Low complexity" evidence="1">
    <location>
        <begin position="19"/>
        <end position="32"/>
    </location>
</feature>
<evidence type="ECO:0000256" key="1">
    <source>
        <dbReference type="SAM" id="MobiDB-lite"/>
    </source>
</evidence>
<feature type="region of interest" description="Disordered" evidence="1">
    <location>
        <begin position="1"/>
        <end position="43"/>
    </location>
</feature>